<keyword evidence="3" id="KW-1185">Reference proteome</keyword>
<dbReference type="PROSITE" id="PS50097">
    <property type="entry name" value="BTB"/>
    <property type="match status" value="1"/>
</dbReference>
<reference evidence="2 3" key="1">
    <citation type="submission" date="2018-06" db="EMBL/GenBank/DDBJ databases">
        <title>Comparative genomics reveals the genomic features of Rhizophagus irregularis, R. cerebriforme, R. diaphanum and Gigaspora rosea, and their symbiotic lifestyle signature.</title>
        <authorList>
            <person name="Morin E."/>
            <person name="San Clemente H."/>
            <person name="Chen E.C.H."/>
            <person name="De La Providencia I."/>
            <person name="Hainaut M."/>
            <person name="Kuo A."/>
            <person name="Kohler A."/>
            <person name="Murat C."/>
            <person name="Tang N."/>
            <person name="Roy S."/>
            <person name="Loubradou J."/>
            <person name="Henrissat B."/>
            <person name="Grigoriev I.V."/>
            <person name="Corradi N."/>
            <person name="Roux C."/>
            <person name="Martin F.M."/>
        </authorList>
    </citation>
    <scope>NUCLEOTIDE SEQUENCE [LARGE SCALE GENOMIC DNA]</scope>
    <source>
        <strain evidence="2 3">DAOM 227022</strain>
    </source>
</reference>
<dbReference type="OrthoDB" id="2361824at2759"/>
<evidence type="ECO:0000259" key="1">
    <source>
        <dbReference type="PROSITE" id="PS50097"/>
    </source>
</evidence>
<dbReference type="InterPro" id="IPR011333">
    <property type="entry name" value="SKP1/BTB/POZ_sf"/>
</dbReference>
<comment type="caution">
    <text evidence="2">The sequence shown here is derived from an EMBL/GenBank/DDBJ whole genome shotgun (WGS) entry which is preliminary data.</text>
</comment>
<gene>
    <name evidence="2" type="ORF">C1645_830121</name>
</gene>
<feature type="domain" description="BTB" evidence="1">
    <location>
        <begin position="23"/>
        <end position="109"/>
    </location>
</feature>
<dbReference type="EMBL" id="QKYT01000398">
    <property type="protein sequence ID" value="RIA85893.1"/>
    <property type="molecule type" value="Genomic_DNA"/>
</dbReference>
<name>A0A397SI95_9GLOM</name>
<evidence type="ECO:0000313" key="2">
    <source>
        <dbReference type="EMBL" id="RIA85893.1"/>
    </source>
</evidence>
<organism evidence="2 3">
    <name type="scientific">Glomus cerebriforme</name>
    <dbReference type="NCBI Taxonomy" id="658196"/>
    <lineage>
        <taxon>Eukaryota</taxon>
        <taxon>Fungi</taxon>
        <taxon>Fungi incertae sedis</taxon>
        <taxon>Mucoromycota</taxon>
        <taxon>Glomeromycotina</taxon>
        <taxon>Glomeromycetes</taxon>
        <taxon>Glomerales</taxon>
        <taxon>Glomeraceae</taxon>
        <taxon>Glomus</taxon>
    </lineage>
</organism>
<dbReference type="PANTHER" id="PTHR24410">
    <property type="entry name" value="HL07962P-RELATED"/>
    <property type="match status" value="1"/>
</dbReference>
<dbReference type="Pfam" id="PF00651">
    <property type="entry name" value="BTB"/>
    <property type="match status" value="1"/>
</dbReference>
<dbReference type="PANTHER" id="PTHR24410:SF23">
    <property type="entry name" value="BTB DOMAIN-CONTAINING PROTEIN-RELATED"/>
    <property type="match status" value="1"/>
</dbReference>
<dbReference type="Gene3D" id="3.30.710.10">
    <property type="entry name" value="Potassium Channel Kv1.1, Chain A"/>
    <property type="match status" value="1"/>
</dbReference>
<accession>A0A397SI95</accession>
<dbReference type="InterPro" id="IPR051481">
    <property type="entry name" value="BTB-POZ/Galectin-3-binding"/>
</dbReference>
<dbReference type="InterPro" id="IPR000210">
    <property type="entry name" value="BTB/POZ_dom"/>
</dbReference>
<evidence type="ECO:0000313" key="3">
    <source>
        <dbReference type="Proteomes" id="UP000265703"/>
    </source>
</evidence>
<dbReference type="CDD" id="cd18186">
    <property type="entry name" value="BTB_POZ_ZBTB_KLHL-like"/>
    <property type="match status" value="1"/>
</dbReference>
<protein>
    <recommendedName>
        <fullName evidence="1">BTB domain-containing protein</fullName>
    </recommendedName>
</protein>
<dbReference type="Proteomes" id="UP000265703">
    <property type="component" value="Unassembled WGS sequence"/>
</dbReference>
<dbReference type="SUPFAM" id="SSF54695">
    <property type="entry name" value="POZ domain"/>
    <property type="match status" value="1"/>
</dbReference>
<sequence length="152" mass="18233">MSSKFLTDLSNDYEKLFETELGYDVIIYAGEEQDVKEIHVHSNILCIRSKYFRTAFSNEWTENRDGKFNYLILSLEFLIKHQTEFLYQDPTGILEIIYHYETFTDLLEFCLENICKEPKILFQSDKFINLKAPLLELLFKRDELNMDEIEIY</sequence>
<proteinExistence type="predicted"/>
<dbReference type="AlphaFoldDB" id="A0A397SI95"/>